<evidence type="ECO:0000256" key="10">
    <source>
        <dbReference type="SAM" id="Phobius"/>
    </source>
</evidence>
<feature type="transmembrane region" description="Helical" evidence="10">
    <location>
        <begin position="121"/>
        <end position="141"/>
    </location>
</feature>
<keyword evidence="2" id="KW-0813">Transport</keyword>
<dbReference type="FunCoup" id="A0A286UQP3">
    <property type="interactions" value="217"/>
</dbReference>
<keyword evidence="13" id="KW-1185">Reference proteome</keyword>
<organism evidence="12 13">
    <name type="scientific">Pyrrhoderma noxium</name>
    <dbReference type="NCBI Taxonomy" id="2282107"/>
    <lineage>
        <taxon>Eukaryota</taxon>
        <taxon>Fungi</taxon>
        <taxon>Dikarya</taxon>
        <taxon>Basidiomycota</taxon>
        <taxon>Agaricomycotina</taxon>
        <taxon>Agaricomycetes</taxon>
        <taxon>Hymenochaetales</taxon>
        <taxon>Hymenochaetaceae</taxon>
        <taxon>Pyrrhoderma</taxon>
    </lineage>
</organism>
<dbReference type="GO" id="GO:0015031">
    <property type="term" value="P:protein transport"/>
    <property type="evidence" value="ECO:0007669"/>
    <property type="project" value="UniProtKB-KW"/>
</dbReference>
<dbReference type="SMART" id="SM00397">
    <property type="entry name" value="t_SNARE"/>
    <property type="match status" value="1"/>
</dbReference>
<proteinExistence type="predicted"/>
<feature type="region of interest" description="Disordered" evidence="9">
    <location>
        <begin position="32"/>
        <end position="57"/>
    </location>
</feature>
<feature type="compositionally biased region" description="Polar residues" evidence="9">
    <location>
        <begin position="32"/>
        <end position="47"/>
    </location>
</feature>
<dbReference type="CDD" id="cd15853">
    <property type="entry name" value="SNARE_Bet1"/>
    <property type="match status" value="1"/>
</dbReference>
<evidence type="ECO:0000256" key="4">
    <source>
        <dbReference type="ARBA" id="ARBA00022927"/>
    </source>
</evidence>
<dbReference type="InterPro" id="IPR039899">
    <property type="entry name" value="BET1_SNARE"/>
</dbReference>
<evidence type="ECO:0000256" key="6">
    <source>
        <dbReference type="ARBA" id="ARBA00023034"/>
    </source>
</evidence>
<keyword evidence="5 10" id="KW-1133">Transmembrane helix</keyword>
<evidence type="ECO:0000256" key="2">
    <source>
        <dbReference type="ARBA" id="ARBA00022448"/>
    </source>
</evidence>
<feature type="domain" description="T-SNARE coiled-coil homology" evidence="11">
    <location>
        <begin position="51"/>
        <end position="113"/>
    </location>
</feature>
<keyword evidence="7 10" id="KW-0472">Membrane</keyword>
<comment type="subcellular location">
    <subcellularLocation>
        <location evidence="8">Endomembrane system</location>
        <topology evidence="8">Single-pass type IV membrane protein</topology>
    </subcellularLocation>
    <subcellularLocation>
        <location evidence="1">Golgi apparatus membrane</location>
    </subcellularLocation>
</comment>
<evidence type="ECO:0000313" key="12">
    <source>
        <dbReference type="EMBL" id="PAV21892.1"/>
    </source>
</evidence>
<dbReference type="Proteomes" id="UP000217199">
    <property type="component" value="Unassembled WGS sequence"/>
</dbReference>
<name>A0A286UQP3_9AGAM</name>
<evidence type="ECO:0000256" key="9">
    <source>
        <dbReference type="SAM" id="MobiDB-lite"/>
    </source>
</evidence>
<dbReference type="AlphaFoldDB" id="A0A286UQP3"/>
<reference evidence="12 13" key="1">
    <citation type="journal article" date="2017" name="Mol. Ecol.">
        <title>Comparative and population genomic landscape of Phellinus noxius: A hypervariable fungus causing root rot in trees.</title>
        <authorList>
            <person name="Chung C.L."/>
            <person name="Lee T.J."/>
            <person name="Akiba M."/>
            <person name="Lee H.H."/>
            <person name="Kuo T.H."/>
            <person name="Liu D."/>
            <person name="Ke H.M."/>
            <person name="Yokoi T."/>
            <person name="Roa M.B."/>
            <person name="Lu M.J."/>
            <person name="Chang Y.Y."/>
            <person name="Ann P.J."/>
            <person name="Tsai J.N."/>
            <person name="Chen C.Y."/>
            <person name="Tzean S.S."/>
            <person name="Ota Y."/>
            <person name="Hattori T."/>
            <person name="Sahashi N."/>
            <person name="Liou R.F."/>
            <person name="Kikuchi T."/>
            <person name="Tsai I.J."/>
        </authorList>
    </citation>
    <scope>NUCLEOTIDE SEQUENCE [LARGE SCALE GENOMIC DNA]</scope>
    <source>
        <strain evidence="12 13">FFPRI411160</strain>
    </source>
</reference>
<dbReference type="InterPro" id="IPR000727">
    <property type="entry name" value="T_SNARE_dom"/>
</dbReference>
<keyword evidence="6" id="KW-0333">Golgi apparatus</keyword>
<evidence type="ECO:0000259" key="11">
    <source>
        <dbReference type="PROSITE" id="PS50192"/>
    </source>
</evidence>
<dbReference type="STRING" id="2282107.A0A286UQP3"/>
<evidence type="ECO:0000256" key="1">
    <source>
        <dbReference type="ARBA" id="ARBA00004394"/>
    </source>
</evidence>
<evidence type="ECO:0000256" key="8">
    <source>
        <dbReference type="ARBA" id="ARBA00046280"/>
    </source>
</evidence>
<dbReference type="FunFam" id="1.20.5.110:FF:000057">
    <property type="entry name" value="SNARE complex subunit (Bet1), putative"/>
    <property type="match status" value="1"/>
</dbReference>
<dbReference type="GO" id="GO:0000139">
    <property type="term" value="C:Golgi membrane"/>
    <property type="evidence" value="ECO:0007669"/>
    <property type="project" value="UniProtKB-SubCell"/>
</dbReference>
<evidence type="ECO:0000256" key="7">
    <source>
        <dbReference type="ARBA" id="ARBA00023136"/>
    </source>
</evidence>
<dbReference type="PANTHER" id="PTHR12791">
    <property type="entry name" value="GOLGI SNARE BET1-RELATED"/>
    <property type="match status" value="1"/>
</dbReference>
<dbReference type="OrthoDB" id="261831at2759"/>
<comment type="caution">
    <text evidence="12">The sequence shown here is derived from an EMBL/GenBank/DDBJ whole genome shotgun (WGS) entry which is preliminary data.</text>
</comment>
<evidence type="ECO:0000313" key="13">
    <source>
        <dbReference type="Proteomes" id="UP000217199"/>
    </source>
</evidence>
<keyword evidence="3 10" id="KW-0812">Transmembrane</keyword>
<keyword evidence="4" id="KW-0653">Protein transport</keyword>
<dbReference type="PROSITE" id="PS50192">
    <property type="entry name" value="T_SNARE"/>
    <property type="match status" value="1"/>
</dbReference>
<dbReference type="SUPFAM" id="SSF58038">
    <property type="entry name" value="SNARE fusion complex"/>
    <property type="match status" value="1"/>
</dbReference>
<dbReference type="EMBL" id="NBII01000002">
    <property type="protein sequence ID" value="PAV21892.1"/>
    <property type="molecule type" value="Genomic_DNA"/>
</dbReference>
<evidence type="ECO:0000256" key="3">
    <source>
        <dbReference type="ARBA" id="ARBA00022692"/>
    </source>
</evidence>
<evidence type="ECO:0000256" key="5">
    <source>
        <dbReference type="ARBA" id="ARBA00022989"/>
    </source>
</evidence>
<accession>A0A286UQP3</accession>
<protein>
    <submittedName>
        <fullName evidence="12">Transport BET1</fullName>
    </submittedName>
</protein>
<gene>
    <name evidence="12" type="ORF">PNOK_0184900</name>
</gene>
<sequence length="143" mass="16321">MAQRYSISNSGSSLRDRSALVGTSNPYSYANSGRSSPYLAHSTTHSNRTADELESQNDEHLEGLSAKVKLLKDITVGIGNEIKDSSIQLSQMNDAFSETSGILAGTFRRMNNMAERQGCRWLWYIIFLILVFWFFLVVWWFRR</sequence>
<dbReference type="InParanoid" id="A0A286UQP3"/>
<dbReference type="Gene3D" id="1.20.5.110">
    <property type="match status" value="1"/>
</dbReference>